<dbReference type="SUPFAM" id="SSF54506">
    <property type="entry name" value="Diaminopimelate epimerase-like"/>
    <property type="match status" value="1"/>
</dbReference>
<dbReference type="GO" id="GO:0047580">
    <property type="term" value="F:4-hydroxyproline epimerase activity"/>
    <property type="evidence" value="ECO:0007669"/>
    <property type="project" value="TreeGrafter"/>
</dbReference>
<evidence type="ECO:0000313" key="3">
    <source>
        <dbReference type="Proteomes" id="UP000613266"/>
    </source>
</evidence>
<dbReference type="Gene3D" id="3.10.310.10">
    <property type="entry name" value="Diaminopimelate Epimerase, Chain A, domain 1"/>
    <property type="match status" value="2"/>
</dbReference>
<name>A0A931J0Z9_9BURK</name>
<evidence type="ECO:0000313" key="2">
    <source>
        <dbReference type="EMBL" id="MBH9577509.1"/>
    </source>
</evidence>
<dbReference type="InterPro" id="IPR008794">
    <property type="entry name" value="Pro_racemase_fam"/>
</dbReference>
<organism evidence="2 3">
    <name type="scientific">Inhella proteolytica</name>
    <dbReference type="NCBI Taxonomy" id="2795029"/>
    <lineage>
        <taxon>Bacteria</taxon>
        <taxon>Pseudomonadati</taxon>
        <taxon>Pseudomonadota</taxon>
        <taxon>Betaproteobacteria</taxon>
        <taxon>Burkholderiales</taxon>
        <taxon>Sphaerotilaceae</taxon>
        <taxon>Inhella</taxon>
    </lineage>
</organism>
<dbReference type="SFLD" id="SFLDS00028">
    <property type="entry name" value="Proline_Racemase"/>
    <property type="match status" value="1"/>
</dbReference>
<gene>
    <name evidence="2" type="ORF">I7X39_11415</name>
</gene>
<keyword evidence="3" id="KW-1185">Reference proteome</keyword>
<dbReference type="PANTHER" id="PTHR33442:SF1">
    <property type="entry name" value="TRANS-3-HYDROXY-L-PROLINE DEHYDRATASE"/>
    <property type="match status" value="1"/>
</dbReference>
<dbReference type="FunFam" id="3.10.310.10:FF:000003">
    <property type="entry name" value="Proline racemase"/>
    <property type="match status" value="1"/>
</dbReference>
<evidence type="ECO:0000256" key="1">
    <source>
        <dbReference type="ARBA" id="ARBA00007529"/>
    </source>
</evidence>
<dbReference type="EMBL" id="JAEDAK010000007">
    <property type="protein sequence ID" value="MBH9577509.1"/>
    <property type="molecule type" value="Genomic_DNA"/>
</dbReference>
<dbReference type="RefSeq" id="WP_198111287.1">
    <property type="nucleotide sequence ID" value="NZ_JAEDAK010000007.1"/>
</dbReference>
<dbReference type="Pfam" id="PF05544">
    <property type="entry name" value="Pro_racemase"/>
    <property type="match status" value="1"/>
</dbReference>
<dbReference type="PIRSF" id="PIRSF029792">
    <property type="entry name" value="Pro_racemase"/>
    <property type="match status" value="1"/>
</dbReference>
<dbReference type="AlphaFoldDB" id="A0A931J0Z9"/>
<comment type="similarity">
    <text evidence="1">Belongs to the proline racemase family.</text>
</comment>
<dbReference type="PANTHER" id="PTHR33442">
    <property type="entry name" value="TRANS-3-HYDROXY-L-PROLINE DEHYDRATASE"/>
    <property type="match status" value="1"/>
</dbReference>
<proteinExistence type="inferred from homology"/>
<reference evidence="2" key="1">
    <citation type="submission" date="2020-12" db="EMBL/GenBank/DDBJ databases">
        <title>The genome sequence of Inhella sp. 1Y17.</title>
        <authorList>
            <person name="Liu Y."/>
        </authorList>
    </citation>
    <scope>NUCLEOTIDE SEQUENCE</scope>
    <source>
        <strain evidence="2">1Y17</strain>
    </source>
</reference>
<accession>A0A931J0Z9</accession>
<dbReference type="Proteomes" id="UP000613266">
    <property type="component" value="Unassembled WGS sequence"/>
</dbReference>
<comment type="caution">
    <text evidence="2">The sequence shown here is derived from an EMBL/GenBank/DDBJ whole genome shotgun (WGS) entry which is preliminary data.</text>
</comment>
<sequence>MKPIPALDLEAALRWQPPAGWTCIEALDAHTAGEPLRIILAGWPDLGGGTVLARRRRARAELEPLRRALMWEPRGHADMYGCVLMPPERPDSHIAVLFTHNEGYSSMCGHGIVAVVTAAFQCGLLPPALAQVRIDSPAGLIEAEPVWNADGSRVQAVRFRGVPSWVLCLDDTVDVPGLGRVRFDIAYGGAFYAYVEAGPLGLALRPERAGELIDAGRRIKQAVAAARRFEHPEHEDLGFLYGTIFTGPAEAADAHSRQVCIFADGELDRSPTGTGVCGRAALLHARGELAPGQAVAIESILGTRFGVQAGTEMPHHGRPALRPLVEGSAFLTGRHRFFIDPADPLGAGFLLR</sequence>
<protein>
    <submittedName>
        <fullName evidence="2">Proline racemase family protein</fullName>
    </submittedName>
</protein>